<dbReference type="RefSeq" id="XP_033577535.1">
    <property type="nucleotide sequence ID" value="XM_033722835.1"/>
</dbReference>
<proteinExistence type="predicted"/>
<evidence type="ECO:0000256" key="2">
    <source>
        <dbReference type="ARBA" id="ARBA00023008"/>
    </source>
</evidence>
<evidence type="ECO:0000259" key="4">
    <source>
        <dbReference type="Pfam" id="PF00264"/>
    </source>
</evidence>
<dbReference type="GO" id="GO:0046872">
    <property type="term" value="F:metal ion binding"/>
    <property type="evidence" value="ECO:0007669"/>
    <property type="project" value="UniProtKB-KW"/>
</dbReference>
<dbReference type="PANTHER" id="PTHR11474">
    <property type="entry name" value="TYROSINASE FAMILY MEMBER"/>
    <property type="match status" value="1"/>
</dbReference>
<accession>A0A6A6YP93</accession>
<dbReference type="Proteomes" id="UP000504636">
    <property type="component" value="Unplaced"/>
</dbReference>
<reference evidence="7" key="3">
    <citation type="submission" date="2025-04" db="UniProtKB">
        <authorList>
            <consortium name="RefSeq"/>
        </authorList>
    </citation>
    <scope>IDENTIFICATION</scope>
    <source>
        <strain evidence="7">CBS 304.34</strain>
    </source>
</reference>
<dbReference type="Pfam" id="PF00264">
    <property type="entry name" value="Tyrosinase"/>
    <property type="match status" value="1"/>
</dbReference>
<protein>
    <submittedName>
        <fullName evidence="5 7">Di-copper centre-containing protein</fullName>
    </submittedName>
</protein>
<dbReference type="InterPro" id="IPR008922">
    <property type="entry name" value="Di-copper_centre_dom_sf"/>
</dbReference>
<dbReference type="PANTHER" id="PTHR11474:SF126">
    <property type="entry name" value="TYROSINASE-LIKE PROTEIN TYR-1-RELATED"/>
    <property type="match status" value="1"/>
</dbReference>
<evidence type="ECO:0000313" key="7">
    <source>
        <dbReference type="RefSeq" id="XP_033577535.1"/>
    </source>
</evidence>
<gene>
    <name evidence="5 7" type="ORF">BDZ99DRAFT_487503</name>
</gene>
<feature type="domain" description="Tyrosinase copper-binding" evidence="4">
    <location>
        <begin position="82"/>
        <end position="308"/>
    </location>
</feature>
<sequence>MLVLRYSIIGTLFCFLGFSSAAPALSFLHHDPYSTCTTSNVVVRRPWDDLSTPERLSYISAVKCMTTLPSLTPSSLAPGARNRLDDFVYAHINVTNFIHLSGLLLPWHRQFIWSWEQALRNECGYSGYLPYWDWARHSNNLTSSPVFGPGPAAFGSNGKYIPHHLNATSPLVGLPAPGVTVPRVTGTGGGCVKDGPFADMTLHLGPVSPSYNDIPNNKFGTQYNPRCLKRDFHQPSVTGNMTYEAIASLLRTRSIVEFRPQLEHPTGVHISGHNFLGGDGGDTYSSPNEPLFFLHHAQIDRLWTIWQGQDIGGRRGALDGTVTVANVPPSEDATLESVMRMGAPAGGDLPIGHAMLTVGNEYCYMYV</sequence>
<dbReference type="GeneID" id="54463728"/>
<organism evidence="5">
    <name type="scientific">Mytilinidion resinicola</name>
    <dbReference type="NCBI Taxonomy" id="574789"/>
    <lineage>
        <taxon>Eukaryota</taxon>
        <taxon>Fungi</taxon>
        <taxon>Dikarya</taxon>
        <taxon>Ascomycota</taxon>
        <taxon>Pezizomycotina</taxon>
        <taxon>Dothideomycetes</taxon>
        <taxon>Pleosporomycetidae</taxon>
        <taxon>Mytilinidiales</taxon>
        <taxon>Mytilinidiaceae</taxon>
        <taxon>Mytilinidion</taxon>
    </lineage>
</organism>
<dbReference type="PRINTS" id="PR00092">
    <property type="entry name" value="TYROSINASE"/>
</dbReference>
<dbReference type="SUPFAM" id="SSF48056">
    <property type="entry name" value="Di-copper centre-containing domain"/>
    <property type="match status" value="1"/>
</dbReference>
<evidence type="ECO:0000313" key="6">
    <source>
        <dbReference type="Proteomes" id="UP000504636"/>
    </source>
</evidence>
<dbReference type="InterPro" id="IPR002227">
    <property type="entry name" value="Tyrosinase_Cu-bd"/>
</dbReference>
<dbReference type="GO" id="GO:0016491">
    <property type="term" value="F:oxidoreductase activity"/>
    <property type="evidence" value="ECO:0007669"/>
    <property type="project" value="InterPro"/>
</dbReference>
<reference evidence="5 7" key="1">
    <citation type="journal article" date="2020" name="Stud. Mycol.">
        <title>101 Dothideomycetes genomes: a test case for predicting lifestyles and emergence of pathogens.</title>
        <authorList>
            <person name="Haridas S."/>
            <person name="Albert R."/>
            <person name="Binder M."/>
            <person name="Bloem J."/>
            <person name="Labutti K."/>
            <person name="Salamov A."/>
            <person name="Andreopoulos B."/>
            <person name="Baker S."/>
            <person name="Barry K."/>
            <person name="Bills G."/>
            <person name="Bluhm B."/>
            <person name="Cannon C."/>
            <person name="Castanera R."/>
            <person name="Culley D."/>
            <person name="Daum C."/>
            <person name="Ezra D."/>
            <person name="Gonzalez J."/>
            <person name="Henrissat B."/>
            <person name="Kuo A."/>
            <person name="Liang C."/>
            <person name="Lipzen A."/>
            <person name="Lutzoni F."/>
            <person name="Magnuson J."/>
            <person name="Mondo S."/>
            <person name="Nolan M."/>
            <person name="Ohm R."/>
            <person name="Pangilinan J."/>
            <person name="Park H.-J."/>
            <person name="Ramirez L."/>
            <person name="Alfaro M."/>
            <person name="Sun H."/>
            <person name="Tritt A."/>
            <person name="Yoshinaga Y."/>
            <person name="Zwiers L.-H."/>
            <person name="Turgeon B."/>
            <person name="Goodwin S."/>
            <person name="Spatafora J."/>
            <person name="Crous P."/>
            <person name="Grigoriev I."/>
        </authorList>
    </citation>
    <scope>NUCLEOTIDE SEQUENCE</scope>
    <source>
        <strain evidence="5 7">CBS 304.34</strain>
    </source>
</reference>
<evidence type="ECO:0000256" key="3">
    <source>
        <dbReference type="SAM" id="SignalP"/>
    </source>
</evidence>
<keyword evidence="2" id="KW-0186">Copper</keyword>
<dbReference type="EMBL" id="MU003699">
    <property type="protein sequence ID" value="KAF2810571.1"/>
    <property type="molecule type" value="Genomic_DNA"/>
</dbReference>
<feature type="signal peptide" evidence="3">
    <location>
        <begin position="1"/>
        <end position="21"/>
    </location>
</feature>
<keyword evidence="1" id="KW-0479">Metal-binding</keyword>
<reference evidence="7" key="2">
    <citation type="submission" date="2020-04" db="EMBL/GenBank/DDBJ databases">
        <authorList>
            <consortium name="NCBI Genome Project"/>
        </authorList>
    </citation>
    <scope>NUCLEOTIDE SEQUENCE</scope>
    <source>
        <strain evidence="7">CBS 304.34</strain>
    </source>
</reference>
<feature type="chain" id="PRO_5044629239" evidence="3">
    <location>
        <begin position="22"/>
        <end position="367"/>
    </location>
</feature>
<evidence type="ECO:0000313" key="5">
    <source>
        <dbReference type="EMBL" id="KAF2810571.1"/>
    </source>
</evidence>
<evidence type="ECO:0000256" key="1">
    <source>
        <dbReference type="ARBA" id="ARBA00022723"/>
    </source>
</evidence>
<dbReference type="InterPro" id="IPR050316">
    <property type="entry name" value="Tyrosinase/Hemocyanin"/>
</dbReference>
<dbReference type="AlphaFoldDB" id="A0A6A6YP93"/>
<dbReference type="OrthoDB" id="6132182at2759"/>
<keyword evidence="6" id="KW-1185">Reference proteome</keyword>
<dbReference type="Gene3D" id="1.10.1280.10">
    <property type="entry name" value="Di-copper center containing domain from catechol oxidase"/>
    <property type="match status" value="1"/>
</dbReference>
<keyword evidence="3" id="KW-0732">Signal</keyword>
<name>A0A6A6YP93_9PEZI</name>